<evidence type="ECO:0000313" key="1">
    <source>
        <dbReference type="EMBL" id="RZB57388.1"/>
    </source>
</evidence>
<sequence>DNPMVVSIVIANFMVSKVLFDQGSSIDILYWKTFQRLEISSTTIKPHYKPLLGFVGEKTLNELGAIVSTSHLKMKFPTLTEEIVIIKVDYKQARQCYVENLKVALYPPIRELRKPHSPFGGSSSQVMSIIEEFPIRTLVIYEITKGNPDLEEVFGEIHKYDMCLNPEKCTFGVGSGKFSRFMITHRGIEANPDKCMMILKIHILTNVKEVQKLNGRLVSLSRFLSKLIEKAKPFYRLIKKIESFSCDEAWSKIS</sequence>
<accession>A0A445G889</accession>
<gene>
    <name evidence="1" type="ORF">D0Y65_046171</name>
</gene>
<dbReference type="InterPro" id="IPR043128">
    <property type="entry name" value="Rev_trsase/Diguanyl_cyclase"/>
</dbReference>
<protein>
    <submittedName>
        <fullName evidence="1">Uncharacterized protein</fullName>
    </submittedName>
</protein>
<dbReference type="PANTHER" id="PTHR33240">
    <property type="entry name" value="OS08G0508500 PROTEIN"/>
    <property type="match status" value="1"/>
</dbReference>
<comment type="caution">
    <text evidence="1">The sequence shown here is derived from an EMBL/GenBank/DDBJ whole genome shotgun (WGS) entry which is preliminary data.</text>
</comment>
<organism evidence="1 2">
    <name type="scientific">Glycine soja</name>
    <name type="common">Wild soybean</name>
    <dbReference type="NCBI Taxonomy" id="3848"/>
    <lineage>
        <taxon>Eukaryota</taxon>
        <taxon>Viridiplantae</taxon>
        <taxon>Streptophyta</taxon>
        <taxon>Embryophyta</taxon>
        <taxon>Tracheophyta</taxon>
        <taxon>Spermatophyta</taxon>
        <taxon>Magnoliopsida</taxon>
        <taxon>eudicotyledons</taxon>
        <taxon>Gunneridae</taxon>
        <taxon>Pentapetalae</taxon>
        <taxon>rosids</taxon>
        <taxon>fabids</taxon>
        <taxon>Fabales</taxon>
        <taxon>Fabaceae</taxon>
        <taxon>Papilionoideae</taxon>
        <taxon>50 kb inversion clade</taxon>
        <taxon>NPAAA clade</taxon>
        <taxon>indigoferoid/millettioid clade</taxon>
        <taxon>Phaseoleae</taxon>
        <taxon>Glycine</taxon>
        <taxon>Glycine subgen. Soja</taxon>
    </lineage>
</organism>
<dbReference type="InterPro" id="IPR043502">
    <property type="entry name" value="DNA/RNA_pol_sf"/>
</dbReference>
<dbReference type="AlphaFoldDB" id="A0A445G889"/>
<feature type="non-terminal residue" evidence="1">
    <location>
        <position position="1"/>
    </location>
</feature>
<reference evidence="1 2" key="1">
    <citation type="submission" date="2018-09" db="EMBL/GenBank/DDBJ databases">
        <title>A high-quality reference genome of wild soybean provides a powerful tool to mine soybean genomes.</title>
        <authorList>
            <person name="Xie M."/>
            <person name="Chung C.Y.L."/>
            <person name="Li M.-W."/>
            <person name="Wong F.-L."/>
            <person name="Chan T.-F."/>
            <person name="Lam H.-M."/>
        </authorList>
    </citation>
    <scope>NUCLEOTIDE SEQUENCE [LARGE SCALE GENOMIC DNA]</scope>
    <source>
        <strain evidence="2">cv. W05</strain>
        <tissue evidence="1">Hypocotyl of etiolated seedlings</tissue>
    </source>
</reference>
<keyword evidence="2" id="KW-1185">Reference proteome</keyword>
<dbReference type="Proteomes" id="UP000289340">
    <property type="component" value="Chromosome 17"/>
</dbReference>
<proteinExistence type="predicted"/>
<dbReference type="EMBL" id="QZWG01000017">
    <property type="protein sequence ID" value="RZB57388.1"/>
    <property type="molecule type" value="Genomic_DNA"/>
</dbReference>
<evidence type="ECO:0000313" key="2">
    <source>
        <dbReference type="Proteomes" id="UP000289340"/>
    </source>
</evidence>
<dbReference type="Gene3D" id="3.30.70.270">
    <property type="match status" value="1"/>
</dbReference>
<dbReference type="SUPFAM" id="SSF56672">
    <property type="entry name" value="DNA/RNA polymerases"/>
    <property type="match status" value="1"/>
</dbReference>
<name>A0A445G889_GLYSO</name>
<dbReference type="PANTHER" id="PTHR33240:SF8">
    <property type="entry name" value="OS03G0439900 PROTEIN"/>
    <property type="match status" value="1"/>
</dbReference>